<dbReference type="InterPro" id="IPR032708">
    <property type="entry name" value="McjB_C"/>
</dbReference>
<sequence length="171" mass="18168">MALVDAGVLMRGGDSGAWDNVRPGVPSSPSWGTRDSPAALAQLPRAALRWYVLGSLALLTVLGGGFGGRRGAFTRTRRLARTAAGVTDHTAAVEAAHAVRKAGRFLPLRVACWEEAAAISIALRWAGYRAAFRHGVATDPVRLHAWVEVGGRAVAESDDITDYTPFEESCE</sequence>
<name>A0A840WCS0_9ACTN</name>
<evidence type="ECO:0000259" key="2">
    <source>
        <dbReference type="Pfam" id="PF13471"/>
    </source>
</evidence>
<gene>
    <name evidence="3" type="ORF">HNR07_001958</name>
</gene>
<evidence type="ECO:0000313" key="3">
    <source>
        <dbReference type="EMBL" id="MBB5490821.1"/>
    </source>
</evidence>
<reference evidence="3 4" key="1">
    <citation type="submission" date="2020-08" db="EMBL/GenBank/DDBJ databases">
        <title>Sequencing the genomes of 1000 actinobacteria strains.</title>
        <authorList>
            <person name="Klenk H.-P."/>
        </authorList>
    </citation>
    <scope>NUCLEOTIDE SEQUENCE [LARGE SCALE GENOMIC DNA]</scope>
    <source>
        <strain evidence="3 4">DSM 44598</strain>
    </source>
</reference>
<dbReference type="EMBL" id="JACHDO010000001">
    <property type="protein sequence ID" value="MBB5490821.1"/>
    <property type="molecule type" value="Genomic_DNA"/>
</dbReference>
<keyword evidence="1" id="KW-1133">Transmembrane helix</keyword>
<evidence type="ECO:0000256" key="1">
    <source>
        <dbReference type="SAM" id="Phobius"/>
    </source>
</evidence>
<dbReference type="RefSeq" id="WP_221318764.1">
    <property type="nucleotide sequence ID" value="NZ_BAAAKM010000042.1"/>
</dbReference>
<feature type="domain" description="Microcin J25-processing protein McjB C-terminal" evidence="2">
    <location>
        <begin position="76"/>
        <end position="166"/>
    </location>
</feature>
<proteinExistence type="predicted"/>
<comment type="caution">
    <text evidence="3">The sequence shown here is derived from an EMBL/GenBank/DDBJ whole genome shotgun (WGS) entry which is preliminary data.</text>
</comment>
<organism evidence="3 4">
    <name type="scientific">Nocardiopsis metallicus</name>
    <dbReference type="NCBI Taxonomy" id="179819"/>
    <lineage>
        <taxon>Bacteria</taxon>
        <taxon>Bacillati</taxon>
        <taxon>Actinomycetota</taxon>
        <taxon>Actinomycetes</taxon>
        <taxon>Streptosporangiales</taxon>
        <taxon>Nocardiopsidaceae</taxon>
        <taxon>Nocardiopsis</taxon>
    </lineage>
</organism>
<keyword evidence="1" id="KW-0812">Transmembrane</keyword>
<accession>A0A840WCS0</accession>
<dbReference type="Pfam" id="PF13471">
    <property type="entry name" value="Transglut_core3"/>
    <property type="match status" value="1"/>
</dbReference>
<protein>
    <recommendedName>
        <fullName evidence="2">Microcin J25-processing protein McjB C-terminal domain-containing protein</fullName>
    </recommendedName>
</protein>
<dbReference type="Proteomes" id="UP000579647">
    <property type="component" value="Unassembled WGS sequence"/>
</dbReference>
<dbReference type="AlphaFoldDB" id="A0A840WCS0"/>
<evidence type="ECO:0000313" key="4">
    <source>
        <dbReference type="Proteomes" id="UP000579647"/>
    </source>
</evidence>
<feature type="transmembrane region" description="Helical" evidence="1">
    <location>
        <begin position="50"/>
        <end position="68"/>
    </location>
</feature>
<dbReference type="InterPro" id="IPR053521">
    <property type="entry name" value="McjB-like"/>
</dbReference>
<keyword evidence="4" id="KW-1185">Reference proteome</keyword>
<dbReference type="NCBIfam" id="NF033537">
    <property type="entry name" value="lasso_biosyn_B2"/>
    <property type="match status" value="1"/>
</dbReference>
<keyword evidence="1" id="KW-0472">Membrane</keyword>